<keyword evidence="4" id="KW-0804">Transcription</keyword>
<reference evidence="7 8" key="1">
    <citation type="submission" date="2019-09" db="EMBL/GenBank/DDBJ databases">
        <authorList>
            <person name="Chandra G."/>
            <person name="Truman W A."/>
        </authorList>
    </citation>
    <scope>NUCLEOTIDE SEQUENCE [LARGE SCALE GENOMIC DNA]</scope>
    <source>
        <strain evidence="7">PS662</strain>
    </source>
</reference>
<dbReference type="SMART" id="SM00342">
    <property type="entry name" value="HTH_ARAC"/>
    <property type="match status" value="1"/>
</dbReference>
<dbReference type="GO" id="GO:0005737">
    <property type="term" value="C:cytoplasm"/>
    <property type="evidence" value="ECO:0007669"/>
    <property type="project" value="UniProtKB-SubCell"/>
</dbReference>
<name>A0A5E6XJA2_PSEFL</name>
<sequence length="252" mass="26993">MRPILTLRHYTQDLIVHSHDHAQLVFGLSGALDFEVDGRGSQVVQQSFVVVPSGFHHACGSANGSRCLVLDVPSDQWVAQSLGDHADASRRLLDSAGRLPLDAGQSQLVNWLAGSQVSDPLIAQQGAVLLLASLNHAKPEVGGGRRLPYAALNLHIDQHAAHPLQVADLARIAGLSSARLHARFIAECGQTPMDYVRSRRLHMAVTMLRDSALPIGEIASRVGYSSQSAFAAAVLREFDATPGQLRRGAGNK</sequence>
<accession>A0A5E6XJA2</accession>
<dbReference type="Proteomes" id="UP000326953">
    <property type="component" value="Unassembled WGS sequence"/>
</dbReference>
<evidence type="ECO:0000256" key="3">
    <source>
        <dbReference type="ARBA" id="ARBA00023125"/>
    </source>
</evidence>
<gene>
    <name evidence="7" type="primary">rhaR_5</name>
    <name evidence="7" type="ORF">PS662_05493</name>
</gene>
<organism evidence="7 8">
    <name type="scientific">Pseudomonas fluorescens</name>
    <dbReference type="NCBI Taxonomy" id="294"/>
    <lineage>
        <taxon>Bacteria</taxon>
        <taxon>Pseudomonadati</taxon>
        <taxon>Pseudomonadota</taxon>
        <taxon>Gammaproteobacteria</taxon>
        <taxon>Pseudomonadales</taxon>
        <taxon>Pseudomonadaceae</taxon>
        <taxon>Pseudomonas</taxon>
    </lineage>
</organism>
<dbReference type="InterPro" id="IPR014710">
    <property type="entry name" value="RmlC-like_jellyroll"/>
</dbReference>
<comment type="subcellular location">
    <subcellularLocation>
        <location evidence="1">Cytoplasm</location>
    </subcellularLocation>
</comment>
<dbReference type="PROSITE" id="PS01124">
    <property type="entry name" value="HTH_ARAC_FAMILY_2"/>
    <property type="match status" value="1"/>
</dbReference>
<dbReference type="Pfam" id="PF12833">
    <property type="entry name" value="HTH_18"/>
    <property type="match status" value="1"/>
</dbReference>
<dbReference type="EMBL" id="CABVHK010000024">
    <property type="protein sequence ID" value="VVN41488.1"/>
    <property type="molecule type" value="Genomic_DNA"/>
</dbReference>
<dbReference type="InterPro" id="IPR018060">
    <property type="entry name" value="HTH_AraC"/>
</dbReference>
<proteinExistence type="predicted"/>
<evidence type="ECO:0000256" key="4">
    <source>
        <dbReference type="ARBA" id="ARBA00023163"/>
    </source>
</evidence>
<dbReference type="SUPFAM" id="SSF46689">
    <property type="entry name" value="Homeodomain-like"/>
    <property type="match status" value="2"/>
</dbReference>
<feature type="domain" description="HTH araC/xylS-type" evidence="6">
    <location>
        <begin position="150"/>
        <end position="248"/>
    </location>
</feature>
<keyword evidence="2" id="KW-0805">Transcription regulation</keyword>
<evidence type="ECO:0000313" key="7">
    <source>
        <dbReference type="EMBL" id="VVN41488.1"/>
    </source>
</evidence>
<dbReference type="InterPro" id="IPR009057">
    <property type="entry name" value="Homeodomain-like_sf"/>
</dbReference>
<evidence type="ECO:0000256" key="2">
    <source>
        <dbReference type="ARBA" id="ARBA00023015"/>
    </source>
</evidence>
<dbReference type="RefSeq" id="WP_150713736.1">
    <property type="nucleotide sequence ID" value="NZ_CABVHK010000024.1"/>
</dbReference>
<dbReference type="InterPro" id="IPR050204">
    <property type="entry name" value="AraC_XylS_family_regulators"/>
</dbReference>
<dbReference type="Gene3D" id="2.60.120.10">
    <property type="entry name" value="Jelly Rolls"/>
    <property type="match status" value="1"/>
</dbReference>
<dbReference type="PANTHER" id="PTHR46796">
    <property type="entry name" value="HTH-TYPE TRANSCRIPTIONAL ACTIVATOR RHAS-RELATED"/>
    <property type="match status" value="1"/>
</dbReference>
<dbReference type="PANTHER" id="PTHR46796:SF10">
    <property type="entry name" value="TRANSCRIPTIONAL ACTIVATOR FEAR"/>
    <property type="match status" value="1"/>
</dbReference>
<comment type="function">
    <text evidence="5">Regulatory protein of the TOL plasmid xyl operons. XylS activates the xylXYZLTEGFJQKIH operon required for the degradation of toluene, m-xylene and p-xylene.</text>
</comment>
<dbReference type="GO" id="GO:0009893">
    <property type="term" value="P:positive regulation of metabolic process"/>
    <property type="evidence" value="ECO:0007669"/>
    <property type="project" value="UniProtKB-ARBA"/>
</dbReference>
<dbReference type="OrthoDB" id="5996070at2"/>
<dbReference type="GO" id="GO:0043565">
    <property type="term" value="F:sequence-specific DNA binding"/>
    <property type="evidence" value="ECO:0007669"/>
    <property type="project" value="InterPro"/>
</dbReference>
<dbReference type="PROSITE" id="PS00041">
    <property type="entry name" value="HTH_ARAC_FAMILY_1"/>
    <property type="match status" value="1"/>
</dbReference>
<evidence type="ECO:0000313" key="8">
    <source>
        <dbReference type="Proteomes" id="UP000326953"/>
    </source>
</evidence>
<protein>
    <submittedName>
        <fullName evidence="7">HTH-type transcriptional activator RhaR</fullName>
    </submittedName>
</protein>
<dbReference type="GO" id="GO:0003700">
    <property type="term" value="F:DNA-binding transcription factor activity"/>
    <property type="evidence" value="ECO:0007669"/>
    <property type="project" value="InterPro"/>
</dbReference>
<dbReference type="Gene3D" id="1.10.10.60">
    <property type="entry name" value="Homeodomain-like"/>
    <property type="match status" value="1"/>
</dbReference>
<dbReference type="InterPro" id="IPR018062">
    <property type="entry name" value="HTH_AraC-typ_CS"/>
</dbReference>
<dbReference type="AlphaFoldDB" id="A0A5E6XJA2"/>
<dbReference type="InterPro" id="IPR011051">
    <property type="entry name" value="RmlC_Cupin_sf"/>
</dbReference>
<evidence type="ECO:0000259" key="6">
    <source>
        <dbReference type="PROSITE" id="PS01124"/>
    </source>
</evidence>
<evidence type="ECO:0000256" key="1">
    <source>
        <dbReference type="ARBA" id="ARBA00004496"/>
    </source>
</evidence>
<evidence type="ECO:0000256" key="5">
    <source>
        <dbReference type="ARBA" id="ARBA00037345"/>
    </source>
</evidence>
<keyword evidence="3" id="KW-0238">DNA-binding</keyword>
<dbReference type="SUPFAM" id="SSF51182">
    <property type="entry name" value="RmlC-like cupins"/>
    <property type="match status" value="1"/>
</dbReference>